<dbReference type="Proteomes" id="UP001176940">
    <property type="component" value="Unassembled WGS sequence"/>
</dbReference>
<organism evidence="8 9">
    <name type="scientific">Ranitomeya imitator</name>
    <name type="common">mimic poison frog</name>
    <dbReference type="NCBI Taxonomy" id="111125"/>
    <lineage>
        <taxon>Eukaryota</taxon>
        <taxon>Metazoa</taxon>
        <taxon>Chordata</taxon>
        <taxon>Craniata</taxon>
        <taxon>Vertebrata</taxon>
        <taxon>Euteleostomi</taxon>
        <taxon>Amphibia</taxon>
        <taxon>Batrachia</taxon>
        <taxon>Anura</taxon>
        <taxon>Neobatrachia</taxon>
        <taxon>Hyloidea</taxon>
        <taxon>Dendrobatidae</taxon>
        <taxon>Dendrobatinae</taxon>
        <taxon>Ranitomeya</taxon>
    </lineage>
</organism>
<evidence type="ECO:0000256" key="1">
    <source>
        <dbReference type="ARBA" id="ARBA00022741"/>
    </source>
</evidence>
<dbReference type="EMBL" id="CAUEEQ010015308">
    <property type="protein sequence ID" value="CAJ0939020.1"/>
    <property type="molecule type" value="Genomic_DNA"/>
</dbReference>
<name>A0ABN9LD44_9NEOB</name>
<evidence type="ECO:0000256" key="2">
    <source>
        <dbReference type="ARBA" id="ARBA00022840"/>
    </source>
</evidence>
<keyword evidence="3 6" id="KW-0518">Myosin</keyword>
<evidence type="ECO:0000313" key="8">
    <source>
        <dbReference type="EMBL" id="CAJ0939020.1"/>
    </source>
</evidence>
<keyword evidence="5 6" id="KW-0009">Actin-binding</keyword>
<dbReference type="PROSITE" id="PS51456">
    <property type="entry name" value="MYOSIN_MOTOR"/>
    <property type="match status" value="1"/>
</dbReference>
<dbReference type="InterPro" id="IPR027417">
    <property type="entry name" value="P-loop_NTPase"/>
</dbReference>
<evidence type="ECO:0000256" key="3">
    <source>
        <dbReference type="ARBA" id="ARBA00023123"/>
    </source>
</evidence>
<dbReference type="PANTHER" id="PTHR13140:SF313">
    <property type="entry name" value="UNCONVENTIONAL MYOSIN-VC"/>
    <property type="match status" value="1"/>
</dbReference>
<accession>A0ABN9LD44</accession>
<dbReference type="PRINTS" id="PR00193">
    <property type="entry name" value="MYOSINHEAVY"/>
</dbReference>
<keyword evidence="9" id="KW-1185">Reference proteome</keyword>
<evidence type="ECO:0000256" key="4">
    <source>
        <dbReference type="ARBA" id="ARBA00023175"/>
    </source>
</evidence>
<gene>
    <name evidence="8" type="ORF">RIMI_LOCUS7910122</name>
</gene>
<dbReference type="SMART" id="SM00242">
    <property type="entry name" value="MYSc"/>
    <property type="match status" value="1"/>
</dbReference>
<dbReference type="InterPro" id="IPR036961">
    <property type="entry name" value="Kinesin_motor_dom_sf"/>
</dbReference>
<sequence>MHSAAEECTRNNKNQSIIVSGESGAGKTVSARYAMRYFATVSKSSSKANVEDRVLASNPITEISSMLMNGKNASNTSVEHSDTANIGYRPIFAAIGNAKTTRNDNSSRFGKYTEISFDRRYQIIGANLRTYLLEKSRVVFQSENERNYHIFYQLCASASQPEFKGLHLMNAENFNYTNMGDCIVIEGVDDRRDMMETQKTFSLLGKYANISLRCNLKVKKNRLYYTHPGAILLWFGPMDVAVRVRCLLSSYDNVLLCSCRGSGSRRTLSALLRAQQSTAVRRCRASLTFPDSCSTAYT</sequence>
<dbReference type="PANTHER" id="PTHR13140">
    <property type="entry name" value="MYOSIN"/>
    <property type="match status" value="1"/>
</dbReference>
<evidence type="ECO:0000256" key="6">
    <source>
        <dbReference type="PROSITE-ProRule" id="PRU00782"/>
    </source>
</evidence>
<comment type="caution">
    <text evidence="8">The sequence shown here is derived from an EMBL/GenBank/DDBJ whole genome shotgun (WGS) entry which is preliminary data.</text>
</comment>
<dbReference type="Gene3D" id="3.40.850.10">
    <property type="entry name" value="Kinesin motor domain"/>
    <property type="match status" value="1"/>
</dbReference>
<evidence type="ECO:0000313" key="9">
    <source>
        <dbReference type="Proteomes" id="UP001176940"/>
    </source>
</evidence>
<dbReference type="SUPFAM" id="SSF52540">
    <property type="entry name" value="P-loop containing nucleoside triphosphate hydrolases"/>
    <property type="match status" value="1"/>
</dbReference>
<protein>
    <recommendedName>
        <fullName evidence="7">Myosin motor domain-containing protein</fullName>
    </recommendedName>
</protein>
<proteinExistence type="inferred from homology"/>
<keyword evidence="2 6" id="KW-0067">ATP-binding</keyword>
<evidence type="ECO:0000259" key="7">
    <source>
        <dbReference type="PROSITE" id="PS51456"/>
    </source>
</evidence>
<comment type="similarity">
    <text evidence="6">Belongs to the TRAFAC class myosin-kinesin ATPase superfamily. Myosin family.</text>
</comment>
<feature type="binding site" evidence="6">
    <location>
        <begin position="21"/>
        <end position="28"/>
    </location>
    <ligand>
        <name>ATP</name>
        <dbReference type="ChEBI" id="CHEBI:30616"/>
    </ligand>
</feature>
<comment type="caution">
    <text evidence="6">Lacks conserved residue(s) required for the propagation of feature annotation.</text>
</comment>
<keyword evidence="4 6" id="KW-0505">Motor protein</keyword>
<dbReference type="Pfam" id="PF00063">
    <property type="entry name" value="Myosin_head"/>
    <property type="match status" value="1"/>
</dbReference>
<keyword evidence="1 6" id="KW-0547">Nucleotide-binding</keyword>
<feature type="domain" description="Myosin motor" evidence="7">
    <location>
        <begin position="1"/>
        <end position="298"/>
    </location>
</feature>
<evidence type="ECO:0000256" key="5">
    <source>
        <dbReference type="ARBA" id="ARBA00023203"/>
    </source>
</evidence>
<reference evidence="8" key="1">
    <citation type="submission" date="2023-07" db="EMBL/GenBank/DDBJ databases">
        <authorList>
            <person name="Stuckert A."/>
        </authorList>
    </citation>
    <scope>NUCLEOTIDE SEQUENCE</scope>
</reference>
<dbReference type="InterPro" id="IPR001609">
    <property type="entry name" value="Myosin_head_motor_dom-like"/>
</dbReference>